<reference evidence="10" key="1">
    <citation type="submission" date="2016-10" db="EMBL/GenBank/DDBJ databases">
        <authorList>
            <person name="Varghese N."/>
            <person name="Submissions S."/>
        </authorList>
    </citation>
    <scope>NUCLEOTIDE SEQUENCE [LARGE SCALE GENOMIC DNA]</scope>
    <source>
        <strain evidence="10">Z-7934</strain>
    </source>
</reference>
<proteinExistence type="inferred from homology"/>
<evidence type="ECO:0000256" key="7">
    <source>
        <dbReference type="HAMAP-Rule" id="MF_01008"/>
    </source>
</evidence>
<dbReference type="GO" id="GO:0005737">
    <property type="term" value="C:cytoplasm"/>
    <property type="evidence" value="ECO:0007669"/>
    <property type="project" value="UniProtKB-UniRule"/>
</dbReference>
<dbReference type="SUPFAM" id="SSF89447">
    <property type="entry name" value="AbrB/MazE/MraZ-like"/>
    <property type="match status" value="1"/>
</dbReference>
<evidence type="ECO:0000256" key="3">
    <source>
        <dbReference type="ARBA" id="ARBA00022737"/>
    </source>
</evidence>
<dbReference type="PANTHER" id="PTHR34701">
    <property type="entry name" value="TRANSCRIPTIONAL REGULATOR MRAZ"/>
    <property type="match status" value="1"/>
</dbReference>
<name>A0A1I3FWJ6_9FIRM</name>
<comment type="subcellular location">
    <subcellularLocation>
        <location evidence="7">Cytoplasm</location>
        <location evidence="7">Nucleoid</location>
    </subcellularLocation>
</comment>
<keyword evidence="2 7" id="KW-0963">Cytoplasm</keyword>
<protein>
    <recommendedName>
        <fullName evidence="1 7">Transcriptional regulator MraZ</fullName>
    </recommendedName>
</protein>
<dbReference type="Pfam" id="PF02381">
    <property type="entry name" value="MraZ"/>
    <property type="match status" value="2"/>
</dbReference>
<keyword evidence="6 7" id="KW-0804">Transcription</keyword>
<dbReference type="GO" id="GO:2000143">
    <property type="term" value="P:negative regulation of DNA-templated transcription initiation"/>
    <property type="evidence" value="ECO:0007669"/>
    <property type="project" value="TreeGrafter"/>
</dbReference>
<keyword evidence="5 7" id="KW-0238">DNA-binding</keyword>
<organism evidence="9 10">
    <name type="scientific">Tindallia magadiensis</name>
    <dbReference type="NCBI Taxonomy" id="69895"/>
    <lineage>
        <taxon>Bacteria</taxon>
        <taxon>Bacillati</taxon>
        <taxon>Bacillota</taxon>
        <taxon>Clostridia</taxon>
        <taxon>Peptostreptococcales</taxon>
        <taxon>Tindalliaceae</taxon>
        <taxon>Tindallia</taxon>
    </lineage>
</organism>
<dbReference type="FunFam" id="3.40.1550.20:FF:000002">
    <property type="entry name" value="Transcriptional regulator MraZ"/>
    <property type="match status" value="1"/>
</dbReference>
<dbReference type="STRING" id="69895.SAMN05192551_10779"/>
<evidence type="ECO:0000256" key="6">
    <source>
        <dbReference type="ARBA" id="ARBA00023163"/>
    </source>
</evidence>
<gene>
    <name evidence="7" type="primary">mraZ</name>
    <name evidence="9" type="ORF">SAMN05192551_10779</name>
</gene>
<keyword evidence="4 7" id="KW-0805">Transcription regulation</keyword>
<keyword evidence="3" id="KW-0677">Repeat</keyword>
<sequence>MPMFIGEYTHTIDTKGRLSMPARFREELGESFIATKGLDQSLFVYPMNEWKALESKLKQLPLTNQNARAFVRFFFSGATECELDNQGRIRLPANLRDHAKLEKEVMVIGVGTRVEIWSQPIWQEYNSDENLSYDEIASKMQELGI</sequence>
<dbReference type="InterPro" id="IPR003444">
    <property type="entry name" value="MraZ"/>
</dbReference>
<dbReference type="GO" id="GO:0000976">
    <property type="term" value="F:transcription cis-regulatory region binding"/>
    <property type="evidence" value="ECO:0007669"/>
    <property type="project" value="TreeGrafter"/>
</dbReference>
<accession>A0A1I3FWJ6</accession>
<dbReference type="InterPro" id="IPR037914">
    <property type="entry name" value="SpoVT-AbrB_sf"/>
</dbReference>
<feature type="domain" description="SpoVT-AbrB" evidence="8">
    <location>
        <begin position="78"/>
        <end position="121"/>
    </location>
</feature>
<keyword evidence="10" id="KW-1185">Reference proteome</keyword>
<comment type="similarity">
    <text evidence="7">Belongs to the MraZ family.</text>
</comment>
<evidence type="ECO:0000259" key="8">
    <source>
        <dbReference type="PROSITE" id="PS51740"/>
    </source>
</evidence>
<dbReference type="GO" id="GO:0009295">
    <property type="term" value="C:nucleoid"/>
    <property type="evidence" value="ECO:0007669"/>
    <property type="project" value="UniProtKB-SubCell"/>
</dbReference>
<dbReference type="GO" id="GO:0003700">
    <property type="term" value="F:DNA-binding transcription factor activity"/>
    <property type="evidence" value="ECO:0007669"/>
    <property type="project" value="UniProtKB-UniRule"/>
</dbReference>
<feature type="domain" description="SpoVT-AbrB" evidence="8">
    <location>
        <begin position="7"/>
        <end position="49"/>
    </location>
</feature>
<dbReference type="PANTHER" id="PTHR34701:SF1">
    <property type="entry name" value="TRANSCRIPTIONAL REGULATOR MRAZ"/>
    <property type="match status" value="1"/>
</dbReference>
<dbReference type="Gene3D" id="3.40.1550.20">
    <property type="entry name" value="Transcriptional regulator MraZ domain"/>
    <property type="match status" value="1"/>
</dbReference>
<evidence type="ECO:0000256" key="2">
    <source>
        <dbReference type="ARBA" id="ARBA00022490"/>
    </source>
</evidence>
<evidence type="ECO:0000256" key="4">
    <source>
        <dbReference type="ARBA" id="ARBA00023015"/>
    </source>
</evidence>
<dbReference type="Proteomes" id="UP000199287">
    <property type="component" value="Unassembled WGS sequence"/>
</dbReference>
<dbReference type="InterPro" id="IPR038619">
    <property type="entry name" value="MraZ_sf"/>
</dbReference>
<dbReference type="CDD" id="cd16320">
    <property type="entry name" value="MraZ_N"/>
    <property type="match status" value="1"/>
</dbReference>
<dbReference type="InterPro" id="IPR020603">
    <property type="entry name" value="MraZ_dom"/>
</dbReference>
<dbReference type="HAMAP" id="MF_01008">
    <property type="entry name" value="MraZ"/>
    <property type="match status" value="1"/>
</dbReference>
<dbReference type="InterPro" id="IPR035642">
    <property type="entry name" value="MraZ_N"/>
</dbReference>
<dbReference type="PROSITE" id="PS51740">
    <property type="entry name" value="SPOVT_ABRB"/>
    <property type="match status" value="2"/>
</dbReference>
<dbReference type="EMBL" id="FOQA01000007">
    <property type="protein sequence ID" value="SFI15596.1"/>
    <property type="molecule type" value="Genomic_DNA"/>
</dbReference>
<evidence type="ECO:0000313" key="9">
    <source>
        <dbReference type="EMBL" id="SFI15596.1"/>
    </source>
</evidence>
<dbReference type="NCBIfam" id="TIGR00242">
    <property type="entry name" value="division/cell wall cluster transcriptional repressor MraZ"/>
    <property type="match status" value="1"/>
</dbReference>
<evidence type="ECO:0000256" key="5">
    <source>
        <dbReference type="ARBA" id="ARBA00023125"/>
    </source>
</evidence>
<dbReference type="InterPro" id="IPR007159">
    <property type="entry name" value="SpoVT-AbrB_dom"/>
</dbReference>
<dbReference type="CDD" id="cd16321">
    <property type="entry name" value="MraZ_C"/>
    <property type="match status" value="1"/>
</dbReference>
<comment type="subunit">
    <text evidence="7">Forms oligomers.</text>
</comment>
<evidence type="ECO:0000256" key="1">
    <source>
        <dbReference type="ARBA" id="ARBA00013860"/>
    </source>
</evidence>
<evidence type="ECO:0000313" key="10">
    <source>
        <dbReference type="Proteomes" id="UP000199287"/>
    </source>
</evidence>
<dbReference type="InterPro" id="IPR035644">
    <property type="entry name" value="MraZ_C"/>
</dbReference>
<dbReference type="AlphaFoldDB" id="A0A1I3FWJ6"/>